<dbReference type="InterPro" id="IPR005186">
    <property type="entry name" value="FlaG"/>
</dbReference>
<evidence type="ECO:0000313" key="2">
    <source>
        <dbReference type="Proteomes" id="UP001196980"/>
    </source>
</evidence>
<keyword evidence="2" id="KW-1185">Reference proteome</keyword>
<keyword evidence="1" id="KW-0966">Cell projection</keyword>
<dbReference type="RefSeq" id="WP_218252432.1">
    <property type="nucleotide sequence ID" value="NZ_JABXWD010000152.1"/>
</dbReference>
<dbReference type="EMBL" id="JABXWD010000152">
    <property type="protein sequence ID" value="MBV6341802.1"/>
    <property type="molecule type" value="Genomic_DNA"/>
</dbReference>
<reference evidence="1 2" key="1">
    <citation type="journal article" date="2020" name="J Geophys Res Biogeosci">
        <title>Magnetotaxis as an Adaptation to Enable Bacterial Shuttling of Microbial Sulfur and Sulfur Cycling Across Aquatic Oxic#Anoxic Interfaces.</title>
        <authorList>
            <person name="Li J."/>
            <person name="Liu P."/>
            <person name="Wang J."/>
            <person name="Roberts A.P."/>
            <person name="Pan Y."/>
        </authorList>
    </citation>
    <scope>NUCLEOTIDE SEQUENCE [LARGE SCALE GENOMIC DNA]</scope>
    <source>
        <strain evidence="1 2">MYR-1_YQ</strain>
    </source>
</reference>
<proteinExistence type="predicted"/>
<keyword evidence="1" id="KW-0969">Cilium</keyword>
<sequence length="144" mass="15646">MVEAVASIMPVGLAMKVDVSGIGDGLVRDISGQLDNSVVGGGAGQSVKWNENDNVAIKGSGNTVDVEKETGDDLKKFANKETDDTKAVDTSQSKAYFEIDEDEKVIIKVVDAEGKLLKQIPPDDYKKSVRRLEETYNKLFHKEA</sequence>
<keyword evidence="1" id="KW-0282">Flagellum</keyword>
<dbReference type="Proteomes" id="UP001196980">
    <property type="component" value="Unassembled WGS sequence"/>
</dbReference>
<organism evidence="1 2">
    <name type="scientific">Candidatus Magnetobacterium casense</name>
    <dbReference type="NCBI Taxonomy" id="1455061"/>
    <lineage>
        <taxon>Bacteria</taxon>
        <taxon>Pseudomonadati</taxon>
        <taxon>Nitrospirota</taxon>
        <taxon>Thermodesulfovibrionia</taxon>
        <taxon>Thermodesulfovibrionales</taxon>
        <taxon>Candidatus Magnetobacteriaceae</taxon>
        <taxon>Candidatus Magnetobacterium</taxon>
    </lineage>
</organism>
<accession>A0ABS6RYS5</accession>
<name>A0ABS6RYS5_9BACT</name>
<protein>
    <submittedName>
        <fullName evidence="1">Flagellar protein FlaG</fullName>
    </submittedName>
</protein>
<dbReference type="Pfam" id="PF03646">
    <property type="entry name" value="FlaG"/>
    <property type="match status" value="1"/>
</dbReference>
<evidence type="ECO:0000313" key="1">
    <source>
        <dbReference type="EMBL" id="MBV6341802.1"/>
    </source>
</evidence>
<gene>
    <name evidence="1" type="ORF">HWQ67_09415</name>
</gene>
<comment type="caution">
    <text evidence="1">The sequence shown here is derived from an EMBL/GenBank/DDBJ whole genome shotgun (WGS) entry which is preliminary data.</text>
</comment>